<comment type="caution">
    <text evidence="1">The sequence shown here is derived from an EMBL/GenBank/DDBJ whole genome shotgun (WGS) entry which is preliminary data.</text>
</comment>
<organism evidence="1 2">
    <name type="scientific">Kouleothrix aurantiaca</name>
    <dbReference type="NCBI Taxonomy" id="186479"/>
    <lineage>
        <taxon>Bacteria</taxon>
        <taxon>Bacillati</taxon>
        <taxon>Chloroflexota</taxon>
        <taxon>Chloroflexia</taxon>
        <taxon>Chloroflexales</taxon>
        <taxon>Roseiflexineae</taxon>
        <taxon>Roseiflexaceae</taxon>
        <taxon>Kouleothrix</taxon>
    </lineage>
</organism>
<feature type="non-terminal residue" evidence="1">
    <location>
        <position position="64"/>
    </location>
</feature>
<keyword evidence="2" id="KW-1185">Reference proteome</keyword>
<proteinExistence type="predicted"/>
<dbReference type="AlphaFoldDB" id="A0A0P9DIY9"/>
<accession>A0A0P9DIY9</accession>
<evidence type="ECO:0000313" key="2">
    <source>
        <dbReference type="Proteomes" id="UP000050509"/>
    </source>
</evidence>
<protein>
    <submittedName>
        <fullName evidence="1">Uncharacterized protein</fullName>
    </submittedName>
</protein>
<reference evidence="1 2" key="1">
    <citation type="submission" date="2015-09" db="EMBL/GenBank/DDBJ databases">
        <title>Draft genome sequence of Kouleothrix aurantiaca JCM 19913.</title>
        <authorList>
            <person name="Hemp J."/>
        </authorList>
    </citation>
    <scope>NUCLEOTIDE SEQUENCE [LARGE SCALE GENOMIC DNA]</scope>
    <source>
        <strain evidence="1 2">COM-B</strain>
    </source>
</reference>
<name>A0A0P9DIY9_9CHLR</name>
<dbReference type="Proteomes" id="UP000050509">
    <property type="component" value="Unassembled WGS sequence"/>
</dbReference>
<dbReference type="EMBL" id="LJCR01000267">
    <property type="protein sequence ID" value="KPV53409.1"/>
    <property type="molecule type" value="Genomic_DNA"/>
</dbReference>
<gene>
    <name evidence="1" type="ORF">SE17_09860</name>
</gene>
<evidence type="ECO:0000313" key="1">
    <source>
        <dbReference type="EMBL" id="KPV53409.1"/>
    </source>
</evidence>
<sequence length="64" mass="6740">MHEDVADATQRQRLLECWLPLAQQVLAGRGINSTPAQLEALVLAAASELALADSASGARAVLWA</sequence>